<accession>A0ABQ6IRD5</accession>
<dbReference type="Proteomes" id="UP001157126">
    <property type="component" value="Unassembled WGS sequence"/>
</dbReference>
<name>A0ABQ6IRD5_9MICO</name>
<evidence type="ECO:0000313" key="2">
    <source>
        <dbReference type="Proteomes" id="UP001157126"/>
    </source>
</evidence>
<evidence type="ECO:0000313" key="1">
    <source>
        <dbReference type="EMBL" id="GMA39243.1"/>
    </source>
</evidence>
<dbReference type="RefSeq" id="WP_284303200.1">
    <property type="nucleotide sequence ID" value="NZ_BSUO01000001.1"/>
</dbReference>
<proteinExistence type="predicted"/>
<comment type="caution">
    <text evidence="1">The sequence shown here is derived from an EMBL/GenBank/DDBJ whole genome shotgun (WGS) entry which is preliminary data.</text>
</comment>
<gene>
    <name evidence="1" type="ORF">GCM10025883_12880</name>
</gene>
<keyword evidence="2" id="KW-1185">Reference proteome</keyword>
<evidence type="ECO:0008006" key="3">
    <source>
        <dbReference type="Google" id="ProtNLM"/>
    </source>
</evidence>
<reference evidence="2" key="1">
    <citation type="journal article" date="2019" name="Int. J. Syst. Evol. Microbiol.">
        <title>The Global Catalogue of Microorganisms (GCM) 10K type strain sequencing project: providing services to taxonomists for standard genome sequencing and annotation.</title>
        <authorList>
            <consortium name="The Broad Institute Genomics Platform"/>
            <consortium name="The Broad Institute Genome Sequencing Center for Infectious Disease"/>
            <person name="Wu L."/>
            <person name="Ma J."/>
        </authorList>
    </citation>
    <scope>NUCLEOTIDE SEQUENCE [LARGE SCALE GENOMIC DNA]</scope>
    <source>
        <strain evidence="2">NBRC 113072</strain>
    </source>
</reference>
<sequence>MSRNATAYDLPYSARNLPAPLIDVLHRQHGLASLDQLWEAGLTRAQVRWKLHHGWSAPLPRVVLVGEGRLSPVQRSWAGLLYAGEDALLTGEAASSQYGIRQADSVIVDVLVPHTCASRRCRWVRVRRAAVWEDWPRTLQGMNVVSPERAVVDAARWSADDRRALALVIEACQRRVTTPERLWRELAVLGRGTGTGLVRRALSEAESGAWSVAEVDLAALVRRSPVLPPPMLNPTLTAHRTRLTTPDLWFDDVALAVMVHSKAHHLLGDDWAHTVESDGDLVVAGATVIGITPTTLRRDPAGALRRVEAAYGAARSRPRPTHLHAA</sequence>
<dbReference type="EMBL" id="BSUO01000001">
    <property type="protein sequence ID" value="GMA39243.1"/>
    <property type="molecule type" value="Genomic_DNA"/>
</dbReference>
<organism evidence="1 2">
    <name type="scientific">Mobilicoccus caccae</name>
    <dbReference type="NCBI Taxonomy" id="1859295"/>
    <lineage>
        <taxon>Bacteria</taxon>
        <taxon>Bacillati</taxon>
        <taxon>Actinomycetota</taxon>
        <taxon>Actinomycetes</taxon>
        <taxon>Micrococcales</taxon>
        <taxon>Dermatophilaceae</taxon>
        <taxon>Mobilicoccus</taxon>
    </lineage>
</organism>
<protein>
    <recommendedName>
        <fullName evidence="3">Transcriptional regulator, AbiEi antitoxin, Type IV TA system</fullName>
    </recommendedName>
</protein>